<comment type="caution">
    <text evidence="1">The sequence shown here is derived from an EMBL/GenBank/DDBJ whole genome shotgun (WGS) entry which is preliminary data.</text>
</comment>
<name>A0A8J5MM46_HOMAM</name>
<evidence type="ECO:0000313" key="2">
    <source>
        <dbReference type="Proteomes" id="UP000747542"/>
    </source>
</evidence>
<sequence>MRERRVDDWAKEAAKHKRNLGEEYVSYSTKKVVKARQVGPPCPDGCFDKPGRDNIDTIFTNFWAIGDYSTQNGYLQVFIGAVPAKRKRTEAESFYHTVFTRDYNIVFRAPLTDVCITCEKLETQIFSLQKDGQGTSDVKNTLREDKAIAQVPRDLLHQAKQGGPGNGVVKMVAIDLQQTLPCPRLRASNAYYKRKLVDFIFMKSGHSYLPCDRTFGSIEKKLRKTSHIYSPLQYIPIIGKAVKKGFPVIVMQR</sequence>
<keyword evidence="2" id="KW-1185">Reference proteome</keyword>
<proteinExistence type="predicted"/>
<dbReference type="PANTHER" id="PTHR10773">
    <property type="entry name" value="DNA-DIRECTED RNA POLYMERASES I, II, AND III SUBUNIT RPABC2"/>
    <property type="match status" value="1"/>
</dbReference>
<dbReference type="PANTHER" id="PTHR10773:SF19">
    <property type="match status" value="1"/>
</dbReference>
<reference evidence="1" key="1">
    <citation type="journal article" date="2021" name="Sci. Adv.">
        <title>The American lobster genome reveals insights on longevity, neural, and immune adaptations.</title>
        <authorList>
            <person name="Polinski J.M."/>
            <person name="Zimin A.V."/>
            <person name="Clark K.F."/>
            <person name="Kohn A.B."/>
            <person name="Sadowski N."/>
            <person name="Timp W."/>
            <person name="Ptitsyn A."/>
            <person name="Khanna P."/>
            <person name="Romanova D.Y."/>
            <person name="Williams P."/>
            <person name="Greenwood S.J."/>
            <person name="Moroz L.L."/>
            <person name="Walt D.R."/>
            <person name="Bodnar A.G."/>
        </authorList>
    </citation>
    <scope>NUCLEOTIDE SEQUENCE</scope>
    <source>
        <strain evidence="1">GMGI-L3</strain>
    </source>
</reference>
<accession>A0A8J5MM46</accession>
<dbReference type="EMBL" id="JAHLQT010039062">
    <property type="protein sequence ID" value="KAG7156486.1"/>
    <property type="molecule type" value="Genomic_DNA"/>
</dbReference>
<gene>
    <name evidence="1" type="ORF">Hamer_G006447</name>
</gene>
<dbReference type="AlphaFoldDB" id="A0A8J5MM46"/>
<protein>
    <submittedName>
        <fullName evidence="1">Uncharacterized protein</fullName>
    </submittedName>
</protein>
<dbReference type="Proteomes" id="UP000747542">
    <property type="component" value="Unassembled WGS sequence"/>
</dbReference>
<evidence type="ECO:0000313" key="1">
    <source>
        <dbReference type="EMBL" id="KAG7156486.1"/>
    </source>
</evidence>
<organism evidence="1 2">
    <name type="scientific">Homarus americanus</name>
    <name type="common">American lobster</name>
    <dbReference type="NCBI Taxonomy" id="6706"/>
    <lineage>
        <taxon>Eukaryota</taxon>
        <taxon>Metazoa</taxon>
        <taxon>Ecdysozoa</taxon>
        <taxon>Arthropoda</taxon>
        <taxon>Crustacea</taxon>
        <taxon>Multicrustacea</taxon>
        <taxon>Malacostraca</taxon>
        <taxon>Eumalacostraca</taxon>
        <taxon>Eucarida</taxon>
        <taxon>Decapoda</taxon>
        <taxon>Pleocyemata</taxon>
        <taxon>Astacidea</taxon>
        <taxon>Nephropoidea</taxon>
        <taxon>Nephropidae</taxon>
        <taxon>Homarus</taxon>
    </lineage>
</organism>